<evidence type="ECO:0000256" key="1">
    <source>
        <dbReference type="SAM" id="MobiDB-lite"/>
    </source>
</evidence>
<proteinExistence type="predicted"/>
<feature type="region of interest" description="Disordered" evidence="1">
    <location>
        <begin position="1"/>
        <end position="41"/>
    </location>
</feature>
<reference evidence="3" key="2">
    <citation type="submission" date="2020-09" db="EMBL/GenBank/DDBJ databases">
        <authorList>
            <person name="Sun Q."/>
            <person name="Zhou Y."/>
        </authorList>
    </citation>
    <scope>NUCLEOTIDE SEQUENCE</scope>
    <source>
        <strain evidence="3">CGMCC 4.7299</strain>
    </source>
</reference>
<sequence length="138" mass="15825">MENPHWYESSLDRQLREASERGEFDNLPGVGKPLRGHGGEYDEDWWVKDYVARESEGGGMLPPSLALRREREDLERTVDRRHSEQDVRDYVAALNEQIRKARAGLMDGPPTLLRPVDVDDAVRGWRRRRAAGARDTAS</sequence>
<evidence type="ECO:0000313" key="3">
    <source>
        <dbReference type="EMBL" id="GGL17000.1"/>
    </source>
</evidence>
<accession>A0A8J3FRL2</accession>
<organism evidence="3 4">
    <name type="scientific">Mangrovihabitans endophyticus</name>
    <dbReference type="NCBI Taxonomy" id="1751298"/>
    <lineage>
        <taxon>Bacteria</taxon>
        <taxon>Bacillati</taxon>
        <taxon>Actinomycetota</taxon>
        <taxon>Actinomycetes</taxon>
        <taxon>Micromonosporales</taxon>
        <taxon>Micromonosporaceae</taxon>
        <taxon>Mangrovihabitans</taxon>
    </lineage>
</organism>
<reference evidence="3" key="1">
    <citation type="journal article" date="2014" name="Int. J. Syst. Evol. Microbiol.">
        <title>Complete genome sequence of Corynebacterium casei LMG S-19264T (=DSM 44701T), isolated from a smear-ripened cheese.</title>
        <authorList>
            <consortium name="US DOE Joint Genome Institute (JGI-PGF)"/>
            <person name="Walter F."/>
            <person name="Albersmeier A."/>
            <person name="Kalinowski J."/>
            <person name="Ruckert C."/>
        </authorList>
    </citation>
    <scope>NUCLEOTIDE SEQUENCE</scope>
    <source>
        <strain evidence="3">CGMCC 4.7299</strain>
    </source>
</reference>
<dbReference type="Pfam" id="PF09350">
    <property type="entry name" value="DJC28_CD"/>
    <property type="match status" value="1"/>
</dbReference>
<dbReference type="RefSeq" id="WP_189082655.1">
    <property type="nucleotide sequence ID" value="NZ_BMMX01000054.1"/>
</dbReference>
<name>A0A8J3FRL2_9ACTN</name>
<dbReference type="EMBL" id="BMMX01000054">
    <property type="protein sequence ID" value="GGL17000.1"/>
    <property type="molecule type" value="Genomic_DNA"/>
</dbReference>
<evidence type="ECO:0000259" key="2">
    <source>
        <dbReference type="Pfam" id="PF09350"/>
    </source>
</evidence>
<evidence type="ECO:0000313" key="4">
    <source>
        <dbReference type="Proteomes" id="UP000656042"/>
    </source>
</evidence>
<dbReference type="Proteomes" id="UP000656042">
    <property type="component" value="Unassembled WGS sequence"/>
</dbReference>
<feature type="domain" description="DnaJ homologue subfamily C member 28 conserved" evidence="2">
    <location>
        <begin position="12"/>
        <end position="78"/>
    </location>
</feature>
<protein>
    <submittedName>
        <fullName evidence="3">DUF1992 domain-containing protein</fullName>
    </submittedName>
</protein>
<gene>
    <name evidence="3" type="ORF">GCM10012284_59490</name>
</gene>
<keyword evidence="4" id="KW-1185">Reference proteome</keyword>
<feature type="compositionally biased region" description="Basic and acidic residues" evidence="1">
    <location>
        <begin position="10"/>
        <end position="24"/>
    </location>
</feature>
<dbReference type="AlphaFoldDB" id="A0A8J3FRL2"/>
<comment type="caution">
    <text evidence="3">The sequence shown here is derived from an EMBL/GenBank/DDBJ whole genome shotgun (WGS) entry which is preliminary data.</text>
</comment>
<dbReference type="InterPro" id="IPR018961">
    <property type="entry name" value="DnaJ_homolog_subfam-C_membr-28"/>
</dbReference>